<reference evidence="2" key="1">
    <citation type="submission" date="2016-10" db="EMBL/GenBank/DDBJ databases">
        <authorList>
            <person name="Varghese N."/>
            <person name="Submissions S."/>
        </authorList>
    </citation>
    <scope>NUCLEOTIDE SEQUENCE [LARGE SCALE GENOMIC DNA]</scope>
    <source>
        <strain evidence="2">Nm44</strain>
    </source>
</reference>
<gene>
    <name evidence="1" type="ORF">SAMN05421863_10324</name>
</gene>
<protein>
    <submittedName>
        <fullName evidence="1">Uncharacterized protein</fullName>
    </submittedName>
</protein>
<organism evidence="1 2">
    <name type="scientific">Nitrosomonas communis</name>
    <dbReference type="NCBI Taxonomy" id="44574"/>
    <lineage>
        <taxon>Bacteria</taxon>
        <taxon>Pseudomonadati</taxon>
        <taxon>Pseudomonadota</taxon>
        <taxon>Betaproteobacteria</taxon>
        <taxon>Nitrosomonadales</taxon>
        <taxon>Nitrosomonadaceae</taxon>
        <taxon>Nitrosomonas</taxon>
    </lineage>
</organism>
<proteinExistence type="predicted"/>
<evidence type="ECO:0000313" key="1">
    <source>
        <dbReference type="EMBL" id="SFM49877.1"/>
    </source>
</evidence>
<dbReference type="Proteomes" id="UP000183287">
    <property type="component" value="Unassembled WGS sequence"/>
</dbReference>
<sequence>MLELLANDIAGWPARAVEYYKLLSWTQALNHLHLERGRTVDLRNNHQLELLNSPFDQLTHTVDVRRINSQHTIGRHNIPSIGMFVWRLKSYSVTQSPAYCVEAEGHHCFTFSVLGNDAPLFVKPKPETDPTHIADEFNLPVPMRRNALAAHKDHLYGVNNSFYIEIGIKDGKSEDIKLIPLPYKIISADLSGWQYHPHLGTVAVDPVLGRITFSPQQAPKNGIWVSYRYGFSANMGGGEYDRQLFRQTDFKVFSVKQDGPLKTITEAIKQWVETKPAHGIIEINDSREYVEPIKIEFADGHKSLQLRAANGKRPMIRLIDWRTSQPDALIISGKVGEHFTMDGVMITGRAVQLDGDLKHVTIRHATLVPGWSLDCNCQPQCITEPSLEIFSPRVCVVIEHCILGSIQINPTLPESNEELEPYTHLSEDEEMQTYILENVVQRAQCEGVEREIRLDPIRLCISDSIVDATSSDQEAIGGPDCPIGYAVLTIIRSTVFGKIQVHAIELSENCIFDGLITVARRQYGCLRFSFIIPGSRTPSRYMCQPDLVESAIEESLRKQAKLLPTASEIEAAKYCERIRVKPQFNSIRYGTPTYCQLALNCAREIKRGADDESEMGVFHDLFQPQREANLRTRLDEYIPAGSDVSIIFAS</sequence>
<evidence type="ECO:0000313" key="2">
    <source>
        <dbReference type="Proteomes" id="UP000183287"/>
    </source>
</evidence>
<accession>A0A1I4RCB9</accession>
<dbReference type="RefSeq" id="WP_074905806.1">
    <property type="nucleotide sequence ID" value="NZ_FOUB01000032.1"/>
</dbReference>
<dbReference type="EMBL" id="FOUB01000032">
    <property type="protein sequence ID" value="SFM49877.1"/>
    <property type="molecule type" value="Genomic_DNA"/>
</dbReference>
<dbReference type="OrthoDB" id="626916at2"/>
<dbReference type="AlphaFoldDB" id="A0A1I4RCB9"/>
<name>A0A1I4RCB9_9PROT</name>
<keyword evidence="2" id="KW-1185">Reference proteome</keyword>